<gene>
    <name evidence="5" type="ORF">FE394_04640</name>
</gene>
<evidence type="ECO:0000313" key="5">
    <source>
        <dbReference type="EMBL" id="MDX7998499.1"/>
    </source>
</evidence>
<reference evidence="6" key="1">
    <citation type="journal article" date="2024" name="Toxins">
        <title>Genome Sequence Analysis of Native Xenorhabdus Strains Isolated from Entomopathogenic Nematodes in Argentina.</title>
        <authorList>
            <person name="Palma L."/>
            <person name="Frizzo L."/>
            <person name="Kaiser S."/>
            <person name="Berry C."/>
            <person name="Caballero P."/>
            <person name="Bode H.B."/>
            <person name="Del Valle E.E."/>
        </authorList>
    </citation>
    <scope>NUCLEOTIDE SEQUENCE [LARGE SCALE GENOMIC DNA]</scope>
    <source>
        <strain evidence="6">Reich</strain>
    </source>
</reference>
<dbReference type="InterPro" id="IPR037923">
    <property type="entry name" value="HTH-like"/>
</dbReference>
<dbReference type="SUPFAM" id="SSF46689">
    <property type="entry name" value="Homeodomain-like"/>
    <property type="match status" value="1"/>
</dbReference>
<dbReference type="RefSeq" id="WP_319925239.1">
    <property type="nucleotide sequence ID" value="NZ_VCDP01000015.1"/>
</dbReference>
<keyword evidence="3" id="KW-0804">Transcription</keyword>
<sequence length="286" mass="33273">MYGSIIKQLNEQKNVVIGECDICGEAEYPLQLSYTVVLICLQGRATININFKKYPVKAYDILVLAEDSIAIWQKKSADFRLFYCFIDKSFASEIAYALPNSLFSFLHNTPVCSPASSEIPMLKTWITQTDHIMAHYRDYKKVMMCNHLQNLFLAITEHIPDKNYLANKEFSRKEKLGWRFWELISKHCIQQRDVAFYADKLNITPFYLSQITKVYFNDSPKTLINRQVVLEIKALLNLSAISVNEIAARMNFDDPSYLSRYFKRETGLSLSAYRQQQHARNTNSQR</sequence>
<feature type="domain" description="HTH araC/xylS-type" evidence="4">
    <location>
        <begin position="178"/>
        <end position="276"/>
    </location>
</feature>
<dbReference type="InterPro" id="IPR018060">
    <property type="entry name" value="HTH_AraC"/>
</dbReference>
<proteinExistence type="predicted"/>
<dbReference type="Proteomes" id="UP001271640">
    <property type="component" value="Unassembled WGS sequence"/>
</dbReference>
<evidence type="ECO:0000259" key="4">
    <source>
        <dbReference type="PROSITE" id="PS01124"/>
    </source>
</evidence>
<keyword evidence="6" id="KW-1185">Reference proteome</keyword>
<dbReference type="Pfam" id="PF12833">
    <property type="entry name" value="HTH_18"/>
    <property type="match status" value="1"/>
</dbReference>
<evidence type="ECO:0000313" key="6">
    <source>
        <dbReference type="Proteomes" id="UP001271640"/>
    </source>
</evidence>
<dbReference type="SMART" id="SM00342">
    <property type="entry name" value="HTH_ARAC"/>
    <property type="match status" value="1"/>
</dbReference>
<name>A0ABU4SIM0_9GAMM</name>
<dbReference type="Gene3D" id="1.10.10.60">
    <property type="entry name" value="Homeodomain-like"/>
    <property type="match status" value="1"/>
</dbReference>
<evidence type="ECO:0000256" key="3">
    <source>
        <dbReference type="ARBA" id="ARBA00023163"/>
    </source>
</evidence>
<dbReference type="PROSITE" id="PS01124">
    <property type="entry name" value="HTH_ARAC_FAMILY_2"/>
    <property type="match status" value="1"/>
</dbReference>
<accession>A0ABU4SIM0</accession>
<dbReference type="SUPFAM" id="SSF51215">
    <property type="entry name" value="Regulatory protein AraC"/>
    <property type="match status" value="1"/>
</dbReference>
<dbReference type="PANTHER" id="PTHR43280:SF32">
    <property type="entry name" value="TRANSCRIPTIONAL REGULATORY PROTEIN"/>
    <property type="match status" value="1"/>
</dbReference>
<evidence type="ECO:0000256" key="1">
    <source>
        <dbReference type="ARBA" id="ARBA00023015"/>
    </source>
</evidence>
<dbReference type="PANTHER" id="PTHR43280">
    <property type="entry name" value="ARAC-FAMILY TRANSCRIPTIONAL REGULATOR"/>
    <property type="match status" value="1"/>
</dbReference>
<protein>
    <submittedName>
        <fullName evidence="5">AraC family transcriptional regulator</fullName>
    </submittedName>
</protein>
<dbReference type="EMBL" id="VCDP01000015">
    <property type="protein sequence ID" value="MDX7998499.1"/>
    <property type="molecule type" value="Genomic_DNA"/>
</dbReference>
<comment type="caution">
    <text evidence="5">The sequence shown here is derived from an EMBL/GenBank/DDBJ whole genome shotgun (WGS) entry which is preliminary data.</text>
</comment>
<dbReference type="InterPro" id="IPR009057">
    <property type="entry name" value="Homeodomain-like_sf"/>
</dbReference>
<organism evidence="5 6">
    <name type="scientific">Xenorhabdus littoralis</name>
    <dbReference type="NCBI Taxonomy" id="2582835"/>
    <lineage>
        <taxon>Bacteria</taxon>
        <taxon>Pseudomonadati</taxon>
        <taxon>Pseudomonadota</taxon>
        <taxon>Gammaproteobacteria</taxon>
        <taxon>Enterobacterales</taxon>
        <taxon>Morganellaceae</taxon>
        <taxon>Xenorhabdus</taxon>
    </lineage>
</organism>
<evidence type="ECO:0000256" key="2">
    <source>
        <dbReference type="ARBA" id="ARBA00023125"/>
    </source>
</evidence>
<keyword evidence="1" id="KW-0805">Transcription regulation</keyword>
<keyword evidence="2" id="KW-0238">DNA-binding</keyword>